<accession>A0A6M4JC69</accession>
<name>A0A6M4JC69_9MOLU</name>
<evidence type="ECO:0000313" key="1">
    <source>
        <dbReference type="EMBL" id="QJR43868.1"/>
    </source>
</evidence>
<evidence type="ECO:0000313" key="2">
    <source>
        <dbReference type="Proteomes" id="UP000502118"/>
    </source>
</evidence>
<protein>
    <submittedName>
        <fullName evidence="1">Uncharacterized protein</fullName>
    </submittedName>
</protein>
<gene>
    <name evidence="1" type="ORF">HLA92_00085</name>
</gene>
<proteinExistence type="predicted"/>
<keyword evidence="2" id="KW-1185">Reference proteome</keyword>
<dbReference type="KEGG" id="mmio:HLA92_00085"/>
<dbReference type="AlphaFoldDB" id="A0A6M4JC69"/>
<sequence>MKNYANNWISFFYTHQKQIEFLAKELLKDKNIPLSIEDFIPEAMDEIKNQLDSQKEVNISYILKACEFRFRNIIKKYTTKKHNVLNNAYLYDKDELFDIACDDKYLDNLFFNNLKKSLKLTKKEEIILDNYFLEGQTQKEIFKKYNISPYYQNSILRQLARKIINII</sequence>
<reference evidence="1 2" key="1">
    <citation type="submission" date="2020-05" db="EMBL/GenBank/DDBJ databases">
        <title>Novel Mycoplasma species detected in Mirounga angustirostris (northern elephant seal) from the USA.</title>
        <authorList>
            <person name="Volokhov D.V."/>
        </authorList>
    </citation>
    <scope>NUCLEOTIDE SEQUENCE [LARGE SCALE GENOMIC DNA]</scope>
    <source>
        <strain evidence="1 2">Mirounga ES2806-NAS</strain>
    </source>
</reference>
<dbReference type="RefSeq" id="WP_171112329.1">
    <property type="nucleotide sequence ID" value="NZ_CP053097.1"/>
</dbReference>
<organism evidence="1 2">
    <name type="scientific">Mycoplasma miroungirhinis</name>
    <dbReference type="NCBI Taxonomy" id="754516"/>
    <lineage>
        <taxon>Bacteria</taxon>
        <taxon>Bacillati</taxon>
        <taxon>Mycoplasmatota</taxon>
        <taxon>Mollicutes</taxon>
        <taxon>Mycoplasmataceae</taxon>
        <taxon>Mycoplasma</taxon>
    </lineage>
</organism>
<dbReference type="Proteomes" id="UP000502118">
    <property type="component" value="Chromosome"/>
</dbReference>
<dbReference type="EMBL" id="CP053097">
    <property type="protein sequence ID" value="QJR43868.1"/>
    <property type="molecule type" value="Genomic_DNA"/>
</dbReference>